<evidence type="ECO:0000256" key="4">
    <source>
        <dbReference type="SAM" id="Phobius"/>
    </source>
</evidence>
<dbReference type="PANTHER" id="PTHR11360">
    <property type="entry name" value="MONOCARBOXYLATE TRANSPORTER"/>
    <property type="match status" value="1"/>
</dbReference>
<evidence type="ECO:0000256" key="2">
    <source>
        <dbReference type="ARBA" id="ARBA00022989"/>
    </source>
</evidence>
<dbReference type="PROSITE" id="PS50850">
    <property type="entry name" value="MFS"/>
    <property type="match status" value="1"/>
</dbReference>
<feature type="domain" description="Major facilitator superfamily (MFS) profile" evidence="5">
    <location>
        <begin position="17"/>
        <end position="407"/>
    </location>
</feature>
<feature type="transmembrane region" description="Helical" evidence="4">
    <location>
        <begin position="384"/>
        <end position="402"/>
    </location>
</feature>
<feature type="transmembrane region" description="Helical" evidence="4">
    <location>
        <begin position="144"/>
        <end position="168"/>
    </location>
</feature>
<gene>
    <name evidence="6" type="ORF">ACFQ00_15615</name>
</gene>
<feature type="transmembrane region" description="Helical" evidence="4">
    <location>
        <begin position="264"/>
        <end position="283"/>
    </location>
</feature>
<dbReference type="Pfam" id="PF07690">
    <property type="entry name" value="MFS_1"/>
    <property type="match status" value="1"/>
</dbReference>
<dbReference type="RefSeq" id="WP_381492828.1">
    <property type="nucleotide sequence ID" value="NZ_JBHTIK010000012.1"/>
</dbReference>
<dbReference type="EMBL" id="JBHTIK010000012">
    <property type="protein sequence ID" value="MFD0849762.1"/>
    <property type="molecule type" value="Genomic_DNA"/>
</dbReference>
<feature type="transmembrane region" description="Helical" evidence="4">
    <location>
        <begin position="109"/>
        <end position="132"/>
    </location>
</feature>
<feature type="transmembrane region" description="Helical" evidence="4">
    <location>
        <begin position="319"/>
        <end position="339"/>
    </location>
</feature>
<proteinExistence type="predicted"/>
<feature type="transmembrane region" description="Helical" evidence="4">
    <location>
        <begin position="295"/>
        <end position="313"/>
    </location>
</feature>
<dbReference type="InterPro" id="IPR020846">
    <property type="entry name" value="MFS_dom"/>
</dbReference>
<dbReference type="SUPFAM" id="SSF103473">
    <property type="entry name" value="MFS general substrate transporter"/>
    <property type="match status" value="1"/>
</dbReference>
<evidence type="ECO:0000259" key="5">
    <source>
        <dbReference type="PROSITE" id="PS50850"/>
    </source>
</evidence>
<feature type="transmembrane region" description="Helical" evidence="4">
    <location>
        <begin position="174"/>
        <end position="196"/>
    </location>
</feature>
<dbReference type="InterPro" id="IPR050327">
    <property type="entry name" value="Proton-linked_MCT"/>
</dbReference>
<keyword evidence="2 4" id="KW-1133">Transmembrane helix</keyword>
<dbReference type="InterPro" id="IPR036259">
    <property type="entry name" value="MFS_trans_sf"/>
</dbReference>
<keyword evidence="7" id="KW-1185">Reference proteome</keyword>
<organism evidence="6 7">
    <name type="scientific">Sphingosinicella xenopeptidilytica</name>
    <dbReference type="NCBI Taxonomy" id="364098"/>
    <lineage>
        <taxon>Bacteria</taxon>
        <taxon>Pseudomonadati</taxon>
        <taxon>Pseudomonadota</taxon>
        <taxon>Alphaproteobacteria</taxon>
        <taxon>Sphingomonadales</taxon>
        <taxon>Sphingosinicellaceae</taxon>
        <taxon>Sphingosinicella</taxon>
    </lineage>
</organism>
<evidence type="ECO:0000313" key="7">
    <source>
        <dbReference type="Proteomes" id="UP001597124"/>
    </source>
</evidence>
<sequence length="423" mass="45085">MFRVDAAFSGELRENWRILLIAFAVLFFGFSAPAYALPFLYPEVIAEFGWTREQATLLASAKYLTGAVASILVGRFLDVTGVWIALLFSITIGGLALVGFLFIGDLTTYYIAGVLLGIAGPGAMVTVFVMMARTFREAQGTATGIALLGTGLGGVVMPLVTAALIGSVGWRMGMALLSLGIWLIAVPLLICGMHSVPVGRGEERERNASDEPKANGPVAYIGSLMRGHTFWLLSIAFFLVTIVDQALVQHQVLMFNDAGVSPEMAAVGVSLIGLLSMAGRIAAGTVLDRYSNRGLALFYLLLTVVAFLCLFLANPAVFALFIVLRALAHAGVMIDGPVLGRHCFGVRHLGVLLGLFTAMANIGSAAGPWLMARLFDQAGSYDDALLLFTLLPVISAVAISVLKPKIWLQQRARTAATEGRIRC</sequence>
<keyword evidence="1 4" id="KW-0812">Transmembrane</keyword>
<dbReference type="InterPro" id="IPR011701">
    <property type="entry name" value="MFS"/>
</dbReference>
<feature type="transmembrane region" description="Helical" evidence="4">
    <location>
        <begin position="230"/>
        <end position="252"/>
    </location>
</feature>
<feature type="transmembrane region" description="Helical" evidence="4">
    <location>
        <begin position="60"/>
        <end position="77"/>
    </location>
</feature>
<evidence type="ECO:0000313" key="6">
    <source>
        <dbReference type="EMBL" id="MFD0849762.1"/>
    </source>
</evidence>
<evidence type="ECO:0000256" key="1">
    <source>
        <dbReference type="ARBA" id="ARBA00022692"/>
    </source>
</evidence>
<comment type="caution">
    <text evidence="6">The sequence shown here is derived from an EMBL/GenBank/DDBJ whole genome shotgun (WGS) entry which is preliminary data.</text>
</comment>
<accession>A0ABW3C7A3</accession>
<dbReference type="Gene3D" id="1.20.1250.20">
    <property type="entry name" value="MFS general substrate transporter like domains"/>
    <property type="match status" value="1"/>
</dbReference>
<feature type="transmembrane region" description="Helical" evidence="4">
    <location>
        <begin position="351"/>
        <end position="372"/>
    </location>
</feature>
<evidence type="ECO:0000256" key="3">
    <source>
        <dbReference type="ARBA" id="ARBA00023136"/>
    </source>
</evidence>
<protein>
    <submittedName>
        <fullName evidence="6">MFS transporter</fullName>
    </submittedName>
</protein>
<dbReference type="PANTHER" id="PTHR11360:SF290">
    <property type="entry name" value="MONOCARBOXYLATE MFS PERMEASE"/>
    <property type="match status" value="1"/>
</dbReference>
<feature type="transmembrane region" description="Helical" evidence="4">
    <location>
        <begin position="84"/>
        <end position="103"/>
    </location>
</feature>
<reference evidence="7" key="1">
    <citation type="journal article" date="2019" name="Int. J. Syst. Evol. Microbiol.">
        <title>The Global Catalogue of Microorganisms (GCM) 10K type strain sequencing project: providing services to taxonomists for standard genome sequencing and annotation.</title>
        <authorList>
            <consortium name="The Broad Institute Genomics Platform"/>
            <consortium name="The Broad Institute Genome Sequencing Center for Infectious Disease"/>
            <person name="Wu L."/>
            <person name="Ma J."/>
        </authorList>
    </citation>
    <scope>NUCLEOTIDE SEQUENCE [LARGE SCALE GENOMIC DNA]</scope>
    <source>
        <strain evidence="7">CCUG 52537</strain>
    </source>
</reference>
<name>A0ABW3C7A3_SPHXN</name>
<dbReference type="Proteomes" id="UP001597124">
    <property type="component" value="Unassembled WGS sequence"/>
</dbReference>
<keyword evidence="3 4" id="KW-0472">Membrane</keyword>